<sequence length="647" mass="67023">MLRIAGRTATALVGLARQLTDLPAAEAALVRGQMSPAQLRELATVCRRLPEGPAGQRARSLVEARAVSAAATLSRARLAHVLQEAALAADPGYAARSMAAGIAERDVVLRPSPVPGCKRVVADLEAADAARVWQVIAQIAANAKDGDTYATDSTDSDDGQSEQQQQDQRTAAQMRADVLVSLVVGDFSPTPELVATALGMPVPTTVPSADRTADPETAFADAGTTPDDDTAPEDDDEDSGEGGEQVPVSGLAPDTRALVRIPTPEQRARLSEVHIVVFADDLADDHGGEESDGDLDGTGGPDAPEGPGEGPEGGLAGEGSPPRPQGGAPTPADSDHPSRAPDPEGTSVTPLAAPPTAPPPGPAPSAPCPPSPQGRERPRLTTAQPTTGITDPTGEPSGTGTGAGTGHPAGPAGAGARLRAARRTRAARRALAGYGPFGYIPGTGRLAPDITRAAIRAARWRRLVADPATGVLLHRSRWTLPAPDHLPWASSDGAGGRRSTAEHLGVLLDQHAAPHPTGPHDPNDPANPATRIEVTYRPSMLLAAHVRSRDGVCISPVCHHPTRAGATQLDHTTAWGPATPTRRRGGLTEAGNLGCICQRWHTAKTHGDWTLHQPTPGSFTWTSPSGRVYHRRSTPLLPDLADLLDLA</sequence>
<name>A0A5C8Z352_9ACTN</name>
<feature type="region of interest" description="Disordered" evidence="1">
    <location>
        <begin position="205"/>
        <end position="259"/>
    </location>
</feature>
<protein>
    <recommendedName>
        <fullName evidence="4">DUF222 domain-containing protein</fullName>
    </recommendedName>
</protein>
<evidence type="ECO:0000256" key="1">
    <source>
        <dbReference type="SAM" id="MobiDB-lite"/>
    </source>
</evidence>
<dbReference type="Proteomes" id="UP000321234">
    <property type="component" value="Unassembled WGS sequence"/>
</dbReference>
<dbReference type="RefSeq" id="WP_147928483.1">
    <property type="nucleotide sequence ID" value="NZ_VKAC01000019.1"/>
</dbReference>
<feature type="compositionally biased region" description="Polar residues" evidence="1">
    <location>
        <begin position="381"/>
        <end position="390"/>
    </location>
</feature>
<dbReference type="OrthoDB" id="5242272at2"/>
<comment type="caution">
    <text evidence="2">The sequence shown here is derived from an EMBL/GenBank/DDBJ whole genome shotgun (WGS) entry which is preliminary data.</text>
</comment>
<gene>
    <name evidence="2" type="ORF">FMM08_21955</name>
</gene>
<reference evidence="2 3" key="1">
    <citation type="submission" date="2019-07" db="EMBL/GenBank/DDBJ databases">
        <title>Quadrisphaera sp. strain DD2A genome sequencing and assembly.</title>
        <authorList>
            <person name="Kim I."/>
        </authorList>
    </citation>
    <scope>NUCLEOTIDE SEQUENCE [LARGE SCALE GENOMIC DNA]</scope>
    <source>
        <strain evidence="2 3">DD2A</strain>
    </source>
</reference>
<feature type="compositionally biased region" description="Basic and acidic residues" evidence="1">
    <location>
        <begin position="333"/>
        <end position="342"/>
    </location>
</feature>
<feature type="compositionally biased region" description="Low complexity" evidence="1">
    <location>
        <begin position="408"/>
        <end position="418"/>
    </location>
</feature>
<feature type="region of interest" description="Disordered" evidence="1">
    <location>
        <begin position="283"/>
        <end position="422"/>
    </location>
</feature>
<feature type="compositionally biased region" description="Low complexity" evidence="1">
    <location>
        <begin position="161"/>
        <end position="172"/>
    </location>
</feature>
<proteinExistence type="predicted"/>
<feature type="compositionally biased region" description="Acidic residues" evidence="1">
    <location>
        <begin position="226"/>
        <end position="241"/>
    </location>
</feature>
<dbReference type="EMBL" id="VKAC01000019">
    <property type="protein sequence ID" value="TXR51689.1"/>
    <property type="molecule type" value="Genomic_DNA"/>
</dbReference>
<dbReference type="AlphaFoldDB" id="A0A5C8Z352"/>
<evidence type="ECO:0000313" key="3">
    <source>
        <dbReference type="Proteomes" id="UP000321234"/>
    </source>
</evidence>
<feature type="compositionally biased region" description="Pro residues" evidence="1">
    <location>
        <begin position="352"/>
        <end position="372"/>
    </location>
</feature>
<evidence type="ECO:0000313" key="2">
    <source>
        <dbReference type="EMBL" id="TXR51689.1"/>
    </source>
</evidence>
<organism evidence="2 3">
    <name type="scientific">Quadrisphaera setariae</name>
    <dbReference type="NCBI Taxonomy" id="2593304"/>
    <lineage>
        <taxon>Bacteria</taxon>
        <taxon>Bacillati</taxon>
        <taxon>Actinomycetota</taxon>
        <taxon>Actinomycetes</taxon>
        <taxon>Kineosporiales</taxon>
        <taxon>Kineosporiaceae</taxon>
        <taxon>Quadrisphaera</taxon>
    </lineage>
</organism>
<keyword evidence="3" id="KW-1185">Reference proteome</keyword>
<feature type="compositionally biased region" description="Gly residues" evidence="1">
    <location>
        <begin position="397"/>
        <end position="407"/>
    </location>
</feature>
<accession>A0A5C8Z352</accession>
<feature type="region of interest" description="Disordered" evidence="1">
    <location>
        <begin position="511"/>
        <end position="530"/>
    </location>
</feature>
<feature type="compositionally biased region" description="Gly residues" evidence="1">
    <location>
        <begin position="307"/>
        <end position="317"/>
    </location>
</feature>
<feature type="region of interest" description="Disordered" evidence="1">
    <location>
        <begin position="146"/>
        <end position="172"/>
    </location>
</feature>
<evidence type="ECO:0008006" key="4">
    <source>
        <dbReference type="Google" id="ProtNLM"/>
    </source>
</evidence>